<feature type="region of interest" description="Disordered" evidence="1">
    <location>
        <begin position="66"/>
        <end position="85"/>
    </location>
</feature>
<evidence type="ECO:0000313" key="4">
    <source>
        <dbReference type="EMBL" id="XBH14329.1"/>
    </source>
</evidence>
<keyword evidence="2" id="KW-1133">Transmembrane helix</keyword>
<evidence type="ECO:0000256" key="1">
    <source>
        <dbReference type="SAM" id="MobiDB-lite"/>
    </source>
</evidence>
<name>A0AAU7D0N3_9BACT</name>
<accession>A0AAU7D904</accession>
<gene>
    <name evidence="3" type="ORF">P4G45_04035</name>
    <name evidence="4" type="ORF">P8936_04000</name>
</gene>
<sequence length="103" mass="11282">MSRRTRILSDMSESKKPTADPHELKDEDTFLHVVIYAGIFLLIGLIAAFLIIKGVGRHIVPGRHAPHPTSQLAAPATKDSSIGGIKTTESPFIFAQQKIRHSV</sequence>
<feature type="region of interest" description="Disordered" evidence="1">
    <location>
        <begin position="1"/>
        <end position="23"/>
    </location>
</feature>
<keyword evidence="2" id="KW-0812">Transmembrane</keyword>
<dbReference type="AlphaFoldDB" id="A0AAU7D0N3"/>
<dbReference type="EMBL" id="CP121195">
    <property type="protein sequence ID" value="XBH14329.1"/>
    <property type="molecule type" value="Genomic_DNA"/>
</dbReference>
<evidence type="ECO:0000313" key="3">
    <source>
        <dbReference type="EMBL" id="XBH10902.1"/>
    </source>
</evidence>
<protein>
    <submittedName>
        <fullName evidence="3">Uncharacterized protein</fullName>
    </submittedName>
</protein>
<feature type="compositionally biased region" description="Basic and acidic residues" evidence="1">
    <location>
        <begin position="12"/>
        <end position="23"/>
    </location>
</feature>
<organism evidence="3">
    <name type="scientific">Edaphobacter paludis</name>
    <dbReference type="NCBI Taxonomy" id="3035702"/>
    <lineage>
        <taxon>Bacteria</taxon>
        <taxon>Pseudomonadati</taxon>
        <taxon>Acidobacteriota</taxon>
        <taxon>Terriglobia</taxon>
        <taxon>Terriglobales</taxon>
        <taxon>Acidobacteriaceae</taxon>
        <taxon>Edaphobacter</taxon>
    </lineage>
</organism>
<feature type="transmembrane region" description="Helical" evidence="2">
    <location>
        <begin position="30"/>
        <end position="52"/>
    </location>
</feature>
<dbReference type="EMBL" id="CP121194">
    <property type="protein sequence ID" value="XBH10902.1"/>
    <property type="molecule type" value="Genomic_DNA"/>
</dbReference>
<reference evidence="3" key="1">
    <citation type="submission" date="2023-03" db="EMBL/GenBank/DDBJ databases">
        <title>Edaphobacter sp.</title>
        <authorList>
            <person name="Huber K.J."/>
            <person name="Papendorf J."/>
            <person name="Pilke C."/>
            <person name="Bunk B."/>
            <person name="Sproeer C."/>
            <person name="Pester M."/>
        </authorList>
    </citation>
    <scope>NUCLEOTIDE SEQUENCE</scope>
    <source>
        <strain evidence="3">DSM 109919</strain>
        <strain evidence="4">DSM 109920</strain>
    </source>
</reference>
<keyword evidence="2" id="KW-0472">Membrane</keyword>
<evidence type="ECO:0000256" key="2">
    <source>
        <dbReference type="SAM" id="Phobius"/>
    </source>
</evidence>
<dbReference type="KEGG" id="epl:P4G45_04035"/>
<proteinExistence type="predicted"/>
<accession>A0AAU7D0N3</accession>
<dbReference type="RefSeq" id="WP_348268392.1">
    <property type="nucleotide sequence ID" value="NZ_CP121194.1"/>
</dbReference>